<feature type="signal peptide" evidence="4">
    <location>
        <begin position="1"/>
        <end position="19"/>
    </location>
</feature>
<sequence length="426" mass="46252">MKKKLTILLAVLFLITAFAGCSSKNEETQSTNDGSYGISNTQGEEQTNDIVLSEEITELTGGLSAVRYTGDYGFDEFLSGGGASSDAEVVSFLMESGVADFGNLLFGGNPFGCSTISVENANGDSLFGRNFDWNTCNAMVIQSQPENGYHSVSTVNTDFISMSGISLSALSDEIQALAGLYAPLDGLNEMGLAVSVNMIQDSATIEQNTDKPDITTTTAIRLLLDKAANVEEAIELLGSYDMHASFGYMVHFAIADKTGKSVVVEYVNNEMIVTDTPAVTNFYLAEGEKNGIGTKQSHERYEILINRLNNSETMEIDDVRDALDSVSKDNFGEFESTEWSIVMNQTTGALGKANSEEVMNLLTELYHDGQSILMVTHDVRAAIHGNRILYLEDGKILDGLDLPPYGNDDLKARENKVLNWLSSLGW</sequence>
<dbReference type="Proteomes" id="UP000012589">
    <property type="component" value="Unassembled WGS sequence"/>
</dbReference>
<evidence type="ECO:0000313" key="7">
    <source>
        <dbReference type="Proteomes" id="UP000012589"/>
    </source>
</evidence>
<evidence type="ECO:0000256" key="3">
    <source>
        <dbReference type="SAM" id="MobiDB-lite"/>
    </source>
</evidence>
<dbReference type="GO" id="GO:0016787">
    <property type="term" value="F:hydrolase activity"/>
    <property type="evidence" value="ECO:0007669"/>
    <property type="project" value="UniProtKB-KW"/>
</dbReference>
<dbReference type="eggNOG" id="COG1136">
    <property type="taxonomic scope" value="Bacteria"/>
</dbReference>
<keyword evidence="2" id="KW-0378">Hydrolase</keyword>
<gene>
    <name evidence="6" type="ORF">C823_00099</name>
</gene>
<dbReference type="PROSITE" id="PS51257">
    <property type="entry name" value="PROKAR_LIPOPROTEIN"/>
    <property type="match status" value="1"/>
</dbReference>
<dbReference type="InterPro" id="IPR029132">
    <property type="entry name" value="CBAH/NAAA_C"/>
</dbReference>
<dbReference type="PATRIC" id="fig|1235802.3.peg.107"/>
<evidence type="ECO:0000259" key="5">
    <source>
        <dbReference type="Pfam" id="PF02275"/>
    </source>
</evidence>
<dbReference type="InterPro" id="IPR052193">
    <property type="entry name" value="Peptidase_C59"/>
</dbReference>
<evidence type="ECO:0000256" key="2">
    <source>
        <dbReference type="ARBA" id="ARBA00022801"/>
    </source>
</evidence>
<dbReference type="OrthoDB" id="8617387at2"/>
<comment type="caution">
    <text evidence="6">The sequence shown here is derived from an EMBL/GenBank/DDBJ whole genome shotgun (WGS) entry which is preliminary data.</text>
</comment>
<dbReference type="HOGENOM" id="CLU_057333_0_0_9"/>
<feature type="domain" description="Choloylglycine hydrolase/NAAA C-terminal" evidence="5">
    <location>
        <begin position="113"/>
        <end position="276"/>
    </location>
</feature>
<dbReference type="Pfam" id="PF02275">
    <property type="entry name" value="CBAH"/>
    <property type="match status" value="1"/>
</dbReference>
<dbReference type="InterPro" id="IPR029055">
    <property type="entry name" value="Ntn_hydrolases_N"/>
</dbReference>
<dbReference type="PANTHER" id="PTHR35527:SF2">
    <property type="entry name" value="HYDROLASE"/>
    <property type="match status" value="1"/>
</dbReference>
<proteinExistence type="inferred from homology"/>
<accession>N2BH23</accession>
<evidence type="ECO:0000256" key="1">
    <source>
        <dbReference type="ARBA" id="ARBA00006625"/>
    </source>
</evidence>
<evidence type="ECO:0000256" key="4">
    <source>
        <dbReference type="SAM" id="SignalP"/>
    </source>
</evidence>
<dbReference type="PANTHER" id="PTHR35527">
    <property type="entry name" value="CHOLOYLGLYCINE HYDROLASE"/>
    <property type="match status" value="1"/>
</dbReference>
<reference evidence="6 7" key="1">
    <citation type="journal article" date="2014" name="Genome Announc.">
        <title>Draft genome sequences of the altered schaedler flora, a defined bacterial community from gnotobiotic mice.</title>
        <authorList>
            <person name="Wannemuehler M.J."/>
            <person name="Overstreet A.M."/>
            <person name="Ward D.V."/>
            <person name="Phillips G.J."/>
        </authorList>
    </citation>
    <scope>NUCLEOTIDE SEQUENCE [LARGE SCALE GENOMIC DNA]</scope>
    <source>
        <strain evidence="6 7">ASF492</strain>
    </source>
</reference>
<keyword evidence="4" id="KW-0732">Signal</keyword>
<organism evidence="6 7">
    <name type="scientific">Eubacterium plexicaudatum ASF492</name>
    <dbReference type="NCBI Taxonomy" id="1235802"/>
    <lineage>
        <taxon>Bacteria</taxon>
        <taxon>Bacillati</taxon>
        <taxon>Bacillota</taxon>
        <taxon>Clostridia</taxon>
        <taxon>Eubacteriales</taxon>
        <taxon>Eubacteriaceae</taxon>
        <taxon>Eubacterium</taxon>
    </lineage>
</organism>
<dbReference type="AlphaFoldDB" id="N2BH23"/>
<evidence type="ECO:0000313" key="6">
    <source>
        <dbReference type="EMBL" id="EMZ39471.1"/>
    </source>
</evidence>
<comment type="similarity">
    <text evidence="1">Belongs to the peptidase C59 family.</text>
</comment>
<dbReference type="EMBL" id="AQFT01000003">
    <property type="protein sequence ID" value="EMZ39471.1"/>
    <property type="molecule type" value="Genomic_DNA"/>
</dbReference>
<dbReference type="SUPFAM" id="SSF52540">
    <property type="entry name" value="P-loop containing nucleoside triphosphate hydrolases"/>
    <property type="match status" value="1"/>
</dbReference>
<keyword evidence="7" id="KW-1185">Reference proteome</keyword>
<feature type="chain" id="PRO_5039592161" description="Choloylglycine hydrolase/NAAA C-terminal domain-containing protein" evidence="4">
    <location>
        <begin position="20"/>
        <end position="426"/>
    </location>
</feature>
<protein>
    <recommendedName>
        <fullName evidence="5">Choloylglycine hydrolase/NAAA C-terminal domain-containing protein</fullName>
    </recommendedName>
</protein>
<name>N2BH23_9FIRM</name>
<dbReference type="eggNOG" id="COG3049">
    <property type="taxonomic scope" value="Bacteria"/>
</dbReference>
<feature type="compositionally biased region" description="Polar residues" evidence="3">
    <location>
        <begin position="28"/>
        <end position="43"/>
    </location>
</feature>
<feature type="region of interest" description="Disordered" evidence="3">
    <location>
        <begin position="24"/>
        <end position="43"/>
    </location>
</feature>
<dbReference type="SUPFAM" id="SSF56235">
    <property type="entry name" value="N-terminal nucleophile aminohydrolases (Ntn hydrolases)"/>
    <property type="match status" value="1"/>
</dbReference>
<dbReference type="Gene3D" id="3.60.60.10">
    <property type="entry name" value="Penicillin V Acylase, Chain A"/>
    <property type="match status" value="1"/>
</dbReference>
<dbReference type="STRING" id="1235802.C823_00099"/>
<dbReference type="InterPro" id="IPR027417">
    <property type="entry name" value="P-loop_NTPase"/>
</dbReference>